<organism evidence="1 2">
    <name type="scientific">Mycena pura</name>
    <dbReference type="NCBI Taxonomy" id="153505"/>
    <lineage>
        <taxon>Eukaryota</taxon>
        <taxon>Fungi</taxon>
        <taxon>Dikarya</taxon>
        <taxon>Basidiomycota</taxon>
        <taxon>Agaricomycotina</taxon>
        <taxon>Agaricomycetes</taxon>
        <taxon>Agaricomycetidae</taxon>
        <taxon>Agaricales</taxon>
        <taxon>Marasmiineae</taxon>
        <taxon>Mycenaceae</taxon>
        <taxon>Mycena</taxon>
    </lineage>
</organism>
<evidence type="ECO:0000313" key="1">
    <source>
        <dbReference type="EMBL" id="KAJ7204382.1"/>
    </source>
</evidence>
<proteinExistence type="predicted"/>
<protein>
    <submittedName>
        <fullName evidence="1">Uncharacterized protein</fullName>
    </submittedName>
</protein>
<dbReference type="Proteomes" id="UP001219525">
    <property type="component" value="Unassembled WGS sequence"/>
</dbReference>
<sequence length="136" mass="14297">MLNTPDPSGRPIHVIALCTRHHPSVCLPSPPPPLPSLLTAFWDAHASSSTTPHSARAAALLASHDAQELFSECMHEENARVGSGAGVLNLFDSLTATRGACLHCGYTAAICHFVFDTVQLALESAGGGWAETMVKP</sequence>
<dbReference type="AlphaFoldDB" id="A0AAD6YDQ2"/>
<accession>A0AAD6YDQ2</accession>
<evidence type="ECO:0000313" key="2">
    <source>
        <dbReference type="Proteomes" id="UP001219525"/>
    </source>
</evidence>
<comment type="caution">
    <text evidence="1">The sequence shown here is derived from an EMBL/GenBank/DDBJ whole genome shotgun (WGS) entry which is preliminary data.</text>
</comment>
<gene>
    <name evidence="1" type="ORF">GGX14DRAFT_569497</name>
</gene>
<reference evidence="1" key="1">
    <citation type="submission" date="2023-03" db="EMBL/GenBank/DDBJ databases">
        <title>Massive genome expansion in bonnet fungi (Mycena s.s.) driven by repeated elements and novel gene families across ecological guilds.</title>
        <authorList>
            <consortium name="Lawrence Berkeley National Laboratory"/>
            <person name="Harder C.B."/>
            <person name="Miyauchi S."/>
            <person name="Viragh M."/>
            <person name="Kuo A."/>
            <person name="Thoen E."/>
            <person name="Andreopoulos B."/>
            <person name="Lu D."/>
            <person name="Skrede I."/>
            <person name="Drula E."/>
            <person name="Henrissat B."/>
            <person name="Morin E."/>
            <person name="Kohler A."/>
            <person name="Barry K."/>
            <person name="LaButti K."/>
            <person name="Morin E."/>
            <person name="Salamov A."/>
            <person name="Lipzen A."/>
            <person name="Mereny Z."/>
            <person name="Hegedus B."/>
            <person name="Baldrian P."/>
            <person name="Stursova M."/>
            <person name="Weitz H."/>
            <person name="Taylor A."/>
            <person name="Grigoriev I.V."/>
            <person name="Nagy L.G."/>
            <person name="Martin F."/>
            <person name="Kauserud H."/>
        </authorList>
    </citation>
    <scope>NUCLEOTIDE SEQUENCE</scope>
    <source>
        <strain evidence="1">9144</strain>
    </source>
</reference>
<name>A0AAD6YDQ2_9AGAR</name>
<dbReference type="EMBL" id="JARJCW010000047">
    <property type="protein sequence ID" value="KAJ7204382.1"/>
    <property type="molecule type" value="Genomic_DNA"/>
</dbReference>
<keyword evidence="2" id="KW-1185">Reference proteome</keyword>